<name>A0A7R8XAJ5_9CRUS</name>
<dbReference type="Proteomes" id="UP000677054">
    <property type="component" value="Unassembled WGS sequence"/>
</dbReference>
<reference evidence="1" key="1">
    <citation type="submission" date="2020-11" db="EMBL/GenBank/DDBJ databases">
        <authorList>
            <person name="Tran Van P."/>
        </authorList>
    </citation>
    <scope>NUCLEOTIDE SEQUENCE</scope>
</reference>
<dbReference type="EMBL" id="CAJPEV010000593">
    <property type="protein sequence ID" value="CAG0886765.1"/>
    <property type="molecule type" value="Genomic_DNA"/>
</dbReference>
<gene>
    <name evidence="1" type="ORF">DSTB1V02_LOCUS4146</name>
</gene>
<dbReference type="AlphaFoldDB" id="A0A7R8XAJ5"/>
<sequence>MNMEKEDNPTNILQARLVERYWAEIDRRLGLFKTPAENLDELSRRVKKVVKDIPKGYVQELMCALRTKLRRISDSDVDSKEKEELMKKGKSMDLFWSYLPSGYKNLEKEFSPHRRIQRDFAKSRIRIK</sequence>
<protein>
    <submittedName>
        <fullName evidence="1">Uncharacterized protein</fullName>
    </submittedName>
</protein>
<proteinExistence type="predicted"/>
<evidence type="ECO:0000313" key="1">
    <source>
        <dbReference type="EMBL" id="CAD7244246.1"/>
    </source>
</evidence>
<dbReference type="EMBL" id="LR900110">
    <property type="protein sequence ID" value="CAD7244246.1"/>
    <property type="molecule type" value="Genomic_DNA"/>
</dbReference>
<keyword evidence="2" id="KW-1185">Reference proteome</keyword>
<organism evidence="1">
    <name type="scientific">Darwinula stevensoni</name>
    <dbReference type="NCBI Taxonomy" id="69355"/>
    <lineage>
        <taxon>Eukaryota</taxon>
        <taxon>Metazoa</taxon>
        <taxon>Ecdysozoa</taxon>
        <taxon>Arthropoda</taxon>
        <taxon>Crustacea</taxon>
        <taxon>Oligostraca</taxon>
        <taxon>Ostracoda</taxon>
        <taxon>Podocopa</taxon>
        <taxon>Podocopida</taxon>
        <taxon>Darwinulocopina</taxon>
        <taxon>Darwinuloidea</taxon>
        <taxon>Darwinulidae</taxon>
        <taxon>Darwinula</taxon>
    </lineage>
</organism>
<accession>A0A7R8XAJ5</accession>
<evidence type="ECO:0000313" key="2">
    <source>
        <dbReference type="Proteomes" id="UP000677054"/>
    </source>
</evidence>